<dbReference type="InterPro" id="IPR041881">
    <property type="entry name" value="PqqD_sf"/>
</dbReference>
<dbReference type="RefSeq" id="WP_345933021.1">
    <property type="nucleotide sequence ID" value="NZ_JBBKTV010000004.1"/>
</dbReference>
<comment type="caution">
    <text evidence="1">The sequence shown here is derived from an EMBL/GenBank/DDBJ whole genome shotgun (WGS) entry which is preliminary data.</text>
</comment>
<sequence length="101" mass="11407">MTLDTLVVRRTDALYDEADGEITVMKLEDGSFYRLNGVATQILRAMSEPRRVAEIRDHLLRCYEVDVATCEAQLLALLDQMAAEHLIDRRDETAAPRADGQ</sequence>
<organism evidence="1 2">
    <name type="scientific">Tistrella arctica</name>
    <dbReference type="NCBI Taxonomy" id="3133430"/>
    <lineage>
        <taxon>Bacteria</taxon>
        <taxon>Pseudomonadati</taxon>
        <taxon>Pseudomonadota</taxon>
        <taxon>Alphaproteobacteria</taxon>
        <taxon>Geminicoccales</taxon>
        <taxon>Geminicoccaceae</taxon>
        <taxon>Tistrella</taxon>
    </lineage>
</organism>
<dbReference type="EMBL" id="JBBKTW010000005">
    <property type="protein sequence ID" value="MEN2989451.1"/>
    <property type="molecule type" value="Genomic_DNA"/>
</dbReference>
<dbReference type="Pfam" id="PF05402">
    <property type="entry name" value="PqqD"/>
    <property type="match status" value="1"/>
</dbReference>
<proteinExistence type="predicted"/>
<dbReference type="Gene3D" id="1.10.10.1150">
    <property type="entry name" value="Coenzyme PQQ synthesis protein D (PqqD)"/>
    <property type="match status" value="1"/>
</dbReference>
<reference evidence="1 2" key="1">
    <citation type="submission" date="2024-03" db="EMBL/GenBank/DDBJ databases">
        <title>High-quality draft genome sequencing of Tistrella sp. BH-R2-4.</title>
        <authorList>
            <person name="Dong C."/>
        </authorList>
    </citation>
    <scope>NUCLEOTIDE SEQUENCE [LARGE SCALE GENOMIC DNA]</scope>
    <source>
        <strain evidence="1 2">BH-R2-4</strain>
    </source>
</reference>
<evidence type="ECO:0000313" key="1">
    <source>
        <dbReference type="EMBL" id="MEN2989451.1"/>
    </source>
</evidence>
<dbReference type="InterPro" id="IPR008792">
    <property type="entry name" value="PQQD"/>
</dbReference>
<protein>
    <submittedName>
        <fullName evidence="1">PqqD family protein</fullName>
    </submittedName>
</protein>
<accession>A0ABU9YL99</accession>
<name>A0ABU9YL99_9PROT</name>
<gene>
    <name evidence="1" type="ORF">WG926_14140</name>
</gene>
<keyword evidence="2" id="KW-1185">Reference proteome</keyword>
<evidence type="ECO:0000313" key="2">
    <source>
        <dbReference type="Proteomes" id="UP001413721"/>
    </source>
</evidence>
<dbReference type="Proteomes" id="UP001413721">
    <property type="component" value="Unassembled WGS sequence"/>
</dbReference>